<dbReference type="Proteomes" id="UP000030687">
    <property type="component" value="Unassembled WGS sequence"/>
</dbReference>
<dbReference type="PANTHER" id="PTHR11697:SF231">
    <property type="entry name" value="TTF-TYPE DOMAIN-CONTAINING PROTEIN"/>
    <property type="match status" value="1"/>
</dbReference>
<dbReference type="Pfam" id="PF14291">
    <property type="entry name" value="DUF4371"/>
    <property type="match status" value="1"/>
</dbReference>
<sequence>TNPVDTRLLKCNPGLHPQIWVYDVYQPDEIRKAYLMVEKHPRRFQSTWFDSFPSWLEYSPTKDAAFCLPCYLFNTPFAQSKYTTYIVDGFNGNFLQLLKAFASNNEKIAKVILEKAPKYASYTSPDIQKEILHVFPIKRNDELKRAQAANIEYMISIDELESERELDQIGTLQRPVNTRWSSHFRSVSNLIKMFSATCSILLNMIEDGTNVFQRGDIDVVYEVMTTFKFVFILHLLFILSLALDPRECRKSFRIGDVCQLADEFYPADFTNVDKMNLKIQLEHYEYSIVQHLEFKSLLTISDLSQWLVSTRKATIFPLVYIIILLVLTLPVSTATTERSFLVMCIVKTRLHNKIEDEFLTNSLIMYIEREIEKN</sequence>
<proteinExistence type="predicted"/>
<keyword evidence="1" id="KW-1133">Transmembrane helix</keyword>
<protein>
    <recommendedName>
        <fullName evidence="2">TTF-type domain-containing protein</fullName>
    </recommendedName>
</protein>
<reference evidence="3 4" key="1">
    <citation type="submission" date="2013-10" db="EMBL/GenBank/DDBJ databases">
        <authorList>
            <consortium name="International Citrus Genome Consortium"/>
            <person name="Jenkins J."/>
            <person name="Schmutz J."/>
            <person name="Prochnik S."/>
            <person name="Rokhsar D."/>
            <person name="Gmitter F."/>
            <person name="Ollitrault P."/>
            <person name="Machado M."/>
            <person name="Talon M."/>
            <person name="Wincker P."/>
            <person name="Jaillon O."/>
            <person name="Morgante M."/>
        </authorList>
    </citation>
    <scope>NUCLEOTIDE SEQUENCE</scope>
    <source>
        <strain evidence="4">cv. Clemenules</strain>
    </source>
</reference>
<keyword evidence="1" id="KW-0812">Transmembrane</keyword>
<dbReference type="eggNOG" id="ENOG502QWCA">
    <property type="taxonomic scope" value="Eukaryota"/>
</dbReference>
<feature type="domain" description="TTF-type" evidence="2">
    <location>
        <begin position="40"/>
        <end position="126"/>
    </location>
</feature>
<feature type="transmembrane region" description="Helical" evidence="1">
    <location>
        <begin position="225"/>
        <end position="243"/>
    </location>
</feature>
<keyword evidence="1" id="KW-0472">Membrane</keyword>
<dbReference type="OMA" id="AANIEYM"/>
<gene>
    <name evidence="3" type="ORF">CICLE_v10018151mg</name>
</gene>
<dbReference type="InParanoid" id="V4TMN8"/>
<evidence type="ECO:0000313" key="4">
    <source>
        <dbReference type="Proteomes" id="UP000030687"/>
    </source>
</evidence>
<dbReference type="Gramene" id="ESR61733">
    <property type="protein sequence ID" value="ESR61733"/>
    <property type="gene ID" value="CICLE_v10018151mg"/>
</dbReference>
<dbReference type="PANTHER" id="PTHR11697">
    <property type="entry name" value="GENERAL TRANSCRIPTION FACTOR 2-RELATED ZINC FINGER PROTEIN"/>
    <property type="match status" value="1"/>
</dbReference>
<dbReference type="InterPro" id="IPR055298">
    <property type="entry name" value="AtLOH3-like"/>
</dbReference>
<evidence type="ECO:0000256" key="1">
    <source>
        <dbReference type="SAM" id="Phobius"/>
    </source>
</evidence>
<keyword evidence="4" id="KW-1185">Reference proteome</keyword>
<dbReference type="AlphaFoldDB" id="V4TMN8"/>
<dbReference type="InterPro" id="IPR012337">
    <property type="entry name" value="RNaseH-like_sf"/>
</dbReference>
<dbReference type="GO" id="GO:0046983">
    <property type="term" value="F:protein dimerization activity"/>
    <property type="evidence" value="ECO:0007669"/>
    <property type="project" value="InterPro"/>
</dbReference>
<dbReference type="EMBL" id="KI536312">
    <property type="protein sequence ID" value="ESR61733.1"/>
    <property type="molecule type" value="Genomic_DNA"/>
</dbReference>
<feature type="transmembrane region" description="Helical" evidence="1">
    <location>
        <begin position="313"/>
        <end position="333"/>
    </location>
</feature>
<evidence type="ECO:0000259" key="2">
    <source>
        <dbReference type="SMART" id="SM00597"/>
    </source>
</evidence>
<evidence type="ECO:0000313" key="3">
    <source>
        <dbReference type="EMBL" id="ESR61733.1"/>
    </source>
</evidence>
<dbReference type="InterPro" id="IPR008906">
    <property type="entry name" value="HATC_C_dom"/>
</dbReference>
<organism evidence="3 4">
    <name type="scientific">Citrus clementina</name>
    <name type="common">Clementine</name>
    <name type="synonym">Citrus deliciosa x Citrus sinensis</name>
    <dbReference type="NCBI Taxonomy" id="85681"/>
    <lineage>
        <taxon>Eukaryota</taxon>
        <taxon>Viridiplantae</taxon>
        <taxon>Streptophyta</taxon>
        <taxon>Embryophyta</taxon>
        <taxon>Tracheophyta</taxon>
        <taxon>Spermatophyta</taxon>
        <taxon>Magnoliopsida</taxon>
        <taxon>eudicotyledons</taxon>
        <taxon>Gunneridae</taxon>
        <taxon>Pentapetalae</taxon>
        <taxon>rosids</taxon>
        <taxon>malvids</taxon>
        <taxon>Sapindales</taxon>
        <taxon>Rutaceae</taxon>
        <taxon>Aurantioideae</taxon>
        <taxon>Citrus</taxon>
    </lineage>
</organism>
<dbReference type="InterPro" id="IPR006580">
    <property type="entry name" value="Znf_TTF"/>
</dbReference>
<dbReference type="SUPFAM" id="SSF53098">
    <property type="entry name" value="Ribonuclease H-like"/>
    <property type="match status" value="1"/>
</dbReference>
<dbReference type="InterPro" id="IPR025398">
    <property type="entry name" value="DUF4371"/>
</dbReference>
<name>V4TMN8_CITCL</name>
<dbReference type="STRING" id="85681.V4TMN8"/>
<dbReference type="Pfam" id="PF05699">
    <property type="entry name" value="Dimer_Tnp_hAT"/>
    <property type="match status" value="1"/>
</dbReference>
<accession>V4TMN8</accession>
<dbReference type="SMART" id="SM00597">
    <property type="entry name" value="ZnF_TTF"/>
    <property type="match status" value="1"/>
</dbReference>
<dbReference type="KEGG" id="cic:CICLE_v10018151mg"/>
<feature type="non-terminal residue" evidence="3">
    <location>
        <position position="1"/>
    </location>
</feature>